<evidence type="ECO:0000313" key="3">
    <source>
        <dbReference type="Proteomes" id="UP000799302"/>
    </source>
</evidence>
<keyword evidence="1" id="KW-0732">Signal</keyword>
<dbReference type="Proteomes" id="UP000799302">
    <property type="component" value="Unassembled WGS sequence"/>
</dbReference>
<evidence type="ECO:0000256" key="1">
    <source>
        <dbReference type="SAM" id="SignalP"/>
    </source>
</evidence>
<dbReference type="AlphaFoldDB" id="A0A6A6TT29"/>
<sequence>MRSTVLLYALLPILCLAIGPPITVTGTSQPDAIYKSPYIDVDEQRTKPHVHRYIHGGFNGTEHRFSFYFPPASIYENRFFQGLPAVPGNENAMLEPTRLGGVIDDIMPFAFESGGYVVESNQGSKTMLGMGNPAKANAAAAILSREVARQVYGKEGRVYGYVFGGSGGGYKTISAVEITDAFDGAVPFIIGSPASIPNVFSVQGHAMRLLDGKFDEIVDAIEPGGSGDMYAGLNQEQKDALLEVTRMGFPPHAWFRQKKIATGYTGVFASLLDIVRMVDPTYFTDYWTKPGYLGYEMPESLRKARFNATTRIKKVIMTKEAMDRGLPVSLSGARGSGKEESPAAFGATLKFLSGSGKDGEVYISGLVEKDIVTFGFGVLGEGKIRSVKEGDSIQLDNSVYLAALTYHRHQDPGPLYTVWNQFKNEDGSYKYPQRKVEMSKLPLSGSGSVQSGKFNAKMIVIEAGYDEAAYPWQADWYRTAVLMNQGEKADEHFRLWVVDKAMHTSPDQPKKNDPKPAENTRIVSYTPVIQQALRDLVLWVEKGVTPPPNSNYTVNDGQVLLPATAAERLSVQPVVNLKVNGKDRADVAVGQPVEFIGTVEVPPPTGTITTTKFDFEGDGTFPVTVAFEKTGYYTAQVKTTYKFAKAGTYFPALMGIAQRNTTSQFGKVANLGRVRIVVK</sequence>
<proteinExistence type="predicted"/>
<feature type="chain" id="PRO_5025474740" evidence="1">
    <location>
        <begin position="18"/>
        <end position="679"/>
    </location>
</feature>
<dbReference type="SUPFAM" id="SSF49299">
    <property type="entry name" value="PKD domain"/>
    <property type="match status" value="1"/>
</dbReference>
<reference evidence="2" key="1">
    <citation type="journal article" date="2020" name="Stud. Mycol.">
        <title>101 Dothideomycetes genomes: a test case for predicting lifestyles and emergence of pathogens.</title>
        <authorList>
            <person name="Haridas S."/>
            <person name="Albert R."/>
            <person name="Binder M."/>
            <person name="Bloem J."/>
            <person name="Labutti K."/>
            <person name="Salamov A."/>
            <person name="Andreopoulos B."/>
            <person name="Baker S."/>
            <person name="Barry K."/>
            <person name="Bills G."/>
            <person name="Bluhm B."/>
            <person name="Cannon C."/>
            <person name="Castanera R."/>
            <person name="Culley D."/>
            <person name="Daum C."/>
            <person name="Ezra D."/>
            <person name="Gonzalez J."/>
            <person name="Henrissat B."/>
            <person name="Kuo A."/>
            <person name="Liang C."/>
            <person name="Lipzen A."/>
            <person name="Lutzoni F."/>
            <person name="Magnuson J."/>
            <person name="Mondo S."/>
            <person name="Nolan M."/>
            <person name="Ohm R."/>
            <person name="Pangilinan J."/>
            <person name="Park H.-J."/>
            <person name="Ramirez L."/>
            <person name="Alfaro M."/>
            <person name="Sun H."/>
            <person name="Tritt A."/>
            <person name="Yoshinaga Y."/>
            <person name="Zwiers L.-H."/>
            <person name="Turgeon B."/>
            <person name="Goodwin S."/>
            <person name="Spatafora J."/>
            <person name="Crous P."/>
            <person name="Grigoriev I."/>
        </authorList>
    </citation>
    <scope>NUCLEOTIDE SEQUENCE</scope>
    <source>
        <strain evidence="2">CBS 115976</strain>
    </source>
</reference>
<name>A0A6A6TT29_9PEZI</name>
<accession>A0A6A6TT29</accession>
<protein>
    <submittedName>
        <fullName evidence="2">Uncharacterized protein</fullName>
    </submittedName>
</protein>
<dbReference type="EMBL" id="MU004247">
    <property type="protein sequence ID" value="KAF2663215.1"/>
    <property type="molecule type" value="Genomic_DNA"/>
</dbReference>
<organism evidence="2 3">
    <name type="scientific">Microthyrium microscopicum</name>
    <dbReference type="NCBI Taxonomy" id="703497"/>
    <lineage>
        <taxon>Eukaryota</taxon>
        <taxon>Fungi</taxon>
        <taxon>Dikarya</taxon>
        <taxon>Ascomycota</taxon>
        <taxon>Pezizomycotina</taxon>
        <taxon>Dothideomycetes</taxon>
        <taxon>Dothideomycetes incertae sedis</taxon>
        <taxon>Microthyriales</taxon>
        <taxon>Microthyriaceae</taxon>
        <taxon>Microthyrium</taxon>
    </lineage>
</organism>
<feature type="signal peptide" evidence="1">
    <location>
        <begin position="1"/>
        <end position="17"/>
    </location>
</feature>
<gene>
    <name evidence="2" type="ORF">BT63DRAFT_380457</name>
</gene>
<keyword evidence="3" id="KW-1185">Reference proteome</keyword>
<dbReference type="OrthoDB" id="2580675at2759"/>
<evidence type="ECO:0000313" key="2">
    <source>
        <dbReference type="EMBL" id="KAF2663215.1"/>
    </source>
</evidence>
<dbReference type="InterPro" id="IPR035986">
    <property type="entry name" value="PKD_dom_sf"/>
</dbReference>